<feature type="compositionally biased region" description="Polar residues" evidence="1">
    <location>
        <begin position="1"/>
        <end position="14"/>
    </location>
</feature>
<feature type="region of interest" description="Disordered" evidence="1">
    <location>
        <begin position="282"/>
        <end position="319"/>
    </location>
</feature>
<feature type="region of interest" description="Disordered" evidence="1">
    <location>
        <begin position="333"/>
        <end position="459"/>
    </location>
</feature>
<dbReference type="Proteomes" id="UP000249757">
    <property type="component" value="Unassembled WGS sequence"/>
</dbReference>
<proteinExistence type="predicted"/>
<keyword evidence="5" id="KW-1185">Reference proteome</keyword>
<feature type="compositionally biased region" description="Polar residues" evidence="1">
    <location>
        <begin position="345"/>
        <end position="356"/>
    </location>
</feature>
<feature type="compositionally biased region" description="Low complexity" evidence="1">
    <location>
        <begin position="441"/>
        <end position="459"/>
    </location>
</feature>
<reference evidence="3" key="2">
    <citation type="submission" date="2021-05" db="EMBL/GenBank/DDBJ databases">
        <authorList>
            <person name="Moolhuijzen P.M."/>
            <person name="Moffat C.S."/>
        </authorList>
    </citation>
    <scope>NUCLEOTIDE SEQUENCE</scope>
    <source>
        <strain evidence="3">86-124</strain>
    </source>
</reference>
<reference evidence="5" key="4">
    <citation type="journal article" date="2022" name="Microb. Genom.">
        <title>A global pangenome for the wheat fungal pathogen Pyrenophora tritici-repentis and prediction of effector protein structural homology.</title>
        <authorList>
            <person name="Moolhuijzen P.M."/>
            <person name="See P.T."/>
            <person name="Shi G."/>
            <person name="Powell H.R."/>
            <person name="Cockram J."/>
            <person name="Jorgensen L.N."/>
            <person name="Benslimane H."/>
            <person name="Strelkov S.E."/>
            <person name="Turner J."/>
            <person name="Liu Z."/>
            <person name="Moffat C.S."/>
        </authorList>
    </citation>
    <scope>NUCLEOTIDE SEQUENCE [LARGE SCALE GENOMIC DNA]</scope>
</reference>
<evidence type="ECO:0000313" key="5">
    <source>
        <dbReference type="Proteomes" id="UP000249757"/>
    </source>
</evidence>
<evidence type="ECO:0000313" key="4">
    <source>
        <dbReference type="Proteomes" id="UP000245464"/>
    </source>
</evidence>
<reference evidence="2 4" key="1">
    <citation type="journal article" date="2018" name="BMC Genomics">
        <title>Comparative genomics of the wheat fungal pathogen Pyrenophora tritici-repentis reveals chromosomal variations and genome plasticity.</title>
        <authorList>
            <person name="Moolhuijzen P."/>
            <person name="See P.T."/>
            <person name="Hane J.K."/>
            <person name="Shi G."/>
            <person name="Liu Z."/>
            <person name="Oliver R.P."/>
            <person name="Moffat C.S."/>
        </authorList>
    </citation>
    <scope>NUCLEOTIDE SEQUENCE [LARGE SCALE GENOMIC DNA]</scope>
    <source>
        <strain evidence="2">M4</strain>
    </source>
</reference>
<feature type="region of interest" description="Disordered" evidence="1">
    <location>
        <begin position="1"/>
        <end position="32"/>
    </location>
</feature>
<name>A0A834SBW7_9PLEO</name>
<feature type="region of interest" description="Disordered" evidence="1">
    <location>
        <begin position="51"/>
        <end position="81"/>
    </location>
</feature>
<dbReference type="Proteomes" id="UP000245464">
    <property type="component" value="Chromosome 1"/>
</dbReference>
<reference evidence="3" key="3">
    <citation type="journal article" date="2022" name="bioRxiv">
        <title>A global pangenome for the wheat fungal pathogen Pyrenophora tritici-repentis and prediction of effector protein structural homology.</title>
        <authorList>
            <person name="Moolhuijzen P."/>
            <person name="See P.T."/>
            <person name="Shi G."/>
            <person name="Powell H.R."/>
            <person name="Cockram J."/>
            <person name="Jorgensen L.N."/>
            <person name="Benslimane H."/>
            <person name="Strelkov S.E."/>
            <person name="Turner J."/>
            <person name="Liu Z."/>
            <person name="Moffat C.S."/>
        </authorList>
    </citation>
    <scope>NUCLEOTIDE SEQUENCE</scope>
    <source>
        <strain evidence="3">86-124</strain>
    </source>
</reference>
<organism evidence="2 4">
    <name type="scientific">Pyrenophora tritici-repentis</name>
    <dbReference type="NCBI Taxonomy" id="45151"/>
    <lineage>
        <taxon>Eukaryota</taxon>
        <taxon>Fungi</taxon>
        <taxon>Dikarya</taxon>
        <taxon>Ascomycota</taxon>
        <taxon>Pezizomycotina</taxon>
        <taxon>Dothideomycetes</taxon>
        <taxon>Pleosporomycetidae</taxon>
        <taxon>Pleosporales</taxon>
        <taxon>Pleosporineae</taxon>
        <taxon>Pleosporaceae</taxon>
        <taxon>Pyrenophora</taxon>
    </lineage>
</organism>
<accession>A0A834SBW7</accession>
<dbReference type="AlphaFoldDB" id="A0A834SBW7"/>
<evidence type="ECO:0000313" key="3">
    <source>
        <dbReference type="EMBL" id="KAI1520921.1"/>
    </source>
</evidence>
<feature type="compositionally biased region" description="Basic and acidic residues" evidence="1">
    <location>
        <begin position="428"/>
        <end position="440"/>
    </location>
</feature>
<protein>
    <submittedName>
        <fullName evidence="2">Uncharacterized protein</fullName>
    </submittedName>
</protein>
<dbReference type="EMBL" id="NRDI02000001">
    <property type="protein sequence ID" value="KAI1520921.1"/>
    <property type="molecule type" value="Genomic_DNA"/>
</dbReference>
<dbReference type="EMBL" id="NQIK02000001">
    <property type="protein sequence ID" value="KAF7577157.1"/>
    <property type="molecule type" value="Genomic_DNA"/>
</dbReference>
<evidence type="ECO:0000313" key="2">
    <source>
        <dbReference type="EMBL" id="KAF7577157.1"/>
    </source>
</evidence>
<sequence length="459" mass="51959">MNTATSQLENSNIENEAGYEGTHTAPRIQGLPSITDLQRFTRALQDGTAFRADTYRPNYGNHPASSYRPDYNNQPTNSYRPERRYLSRNVVRPSNFAELGAIFVPKKVHHERENCSSVSFCDHQEFYIAWDAHDPHNNHGSYKPHMQRFEDRSPWAEHQNCPPPNIPACLKKLARKIIGKFEGMENGRLSYLDIKDGKAPRRAPPIQRVEREVQNMYSQMFRGKYDEIIEVKGAMRAKFDAGTRRKEQAKQIWLQAKLDGHRGEIAKGINVDELEDDTPIVKQKTKKTPKQIAEDRVQRSRLRKGLAVKTKAAPEPSDRYKITKTKVALSTHSLSNSKVAKEVSKLTSSPSKTPAPNSRKHKKPHTDEDTINASSTKKYKSAAIIEDSDEEADYPLPKAPPPPSTLPEEVVSAPVREEWSAEAEELVEELHHHEDEREAELLSVSSVSPELSGLTELTS</sequence>
<comment type="caution">
    <text evidence="2">The sequence shown here is derived from an EMBL/GenBank/DDBJ whole genome shotgun (WGS) entry which is preliminary data.</text>
</comment>
<evidence type="ECO:0000256" key="1">
    <source>
        <dbReference type="SAM" id="MobiDB-lite"/>
    </source>
</evidence>
<gene>
    <name evidence="3" type="ORF">Ptr86124_001289</name>
    <name evidence="2" type="ORF">PtrM4_013970</name>
</gene>